<dbReference type="RefSeq" id="WP_002715953.1">
    <property type="nucleotide sequence ID" value="NZ_CCAZ020000001.1"/>
</dbReference>
<dbReference type="InterPro" id="IPR002355">
    <property type="entry name" value="Cu_oxidase_Cu_BS"/>
</dbReference>
<dbReference type="InterPro" id="IPR008972">
    <property type="entry name" value="Cupredoxin"/>
</dbReference>
<name>A0A090MSK1_AFIFE</name>
<evidence type="ECO:0000256" key="5">
    <source>
        <dbReference type="ARBA" id="ARBA00041027"/>
    </source>
</evidence>
<reference evidence="12 14" key="2">
    <citation type="submission" date="2018-06" db="EMBL/GenBank/DDBJ databases">
        <authorList>
            <consortium name="Pathogen Informatics"/>
            <person name="Doyle S."/>
        </authorList>
    </citation>
    <scope>NUCLEOTIDE SEQUENCE [LARGE SCALE GENOMIC DNA]</scope>
    <source>
        <strain evidence="12 14">NCTC12722</strain>
    </source>
</reference>
<feature type="domain" description="Plastocyanin-like" evidence="9">
    <location>
        <begin position="403"/>
        <end position="506"/>
    </location>
</feature>
<dbReference type="Gene3D" id="2.60.40.420">
    <property type="entry name" value="Cupredoxins - blue copper proteins"/>
    <property type="match status" value="3"/>
</dbReference>
<evidence type="ECO:0000256" key="6">
    <source>
        <dbReference type="ARBA" id="ARBA00042896"/>
    </source>
</evidence>
<dbReference type="PANTHER" id="PTHR48267">
    <property type="entry name" value="CUPREDOXIN SUPERFAMILY PROTEIN"/>
    <property type="match status" value="1"/>
</dbReference>
<evidence type="ECO:0000256" key="4">
    <source>
        <dbReference type="ARBA" id="ARBA00038978"/>
    </source>
</evidence>
<dbReference type="Pfam" id="PF07732">
    <property type="entry name" value="Cu-oxidase_3"/>
    <property type="match status" value="1"/>
</dbReference>
<evidence type="ECO:0000313" key="14">
    <source>
        <dbReference type="Proteomes" id="UP000254343"/>
    </source>
</evidence>
<sequence>MANTTRRTFLVGSAVAGASVAAGSRLQRLEAAEPNPLRIPEIIDARRQANGITLKAQEGRTPFFTGRESATRGFNGSYLGPTLRLHRGDEVEVSVTNDMRDATAVHWHGLLVPAEADGGPHQMIQPGATWRPRLAVDQPAATLWYHAHPHGVTARQVYGGLAGMIILADDAERALGLPSEYGVDDLPVILQDKVFSEGRLLYPESPMTIMTGQRGDTVLANGTRNAVARVPAGLVRLRLLNGSNARVYDLSFSDGRAFHWIATDGGLLERPVERRSLWLAPGQRAEILVDLSDGRAVALRTDLDPTLRAGMMRMMGGAGEPLDGPTTVVRLEPQAGTPSPKRAIPERLVEPERLDSARAVRRRELRLTMGMGGMMGRGGMMGGMGPGMGRGMMGGGMGSFGIDGRAFDMDRIDQTVRLGDTEIWQVSSEMMIHPFHMHGVHFQVLSRAGSRPAINDSGPRDTVLVQEPVEILVRFTQRAASAPFMFHCHTLEHEDAGMMGQYKTSDQAI</sequence>
<keyword evidence="3" id="KW-0560">Oxidoreductase</keyword>
<dbReference type="GO" id="GO:0005507">
    <property type="term" value="F:copper ion binding"/>
    <property type="evidence" value="ECO:0007669"/>
    <property type="project" value="InterPro"/>
</dbReference>
<evidence type="ECO:0000259" key="10">
    <source>
        <dbReference type="Pfam" id="PF07732"/>
    </source>
</evidence>
<keyword evidence="13" id="KW-1185">Reference proteome</keyword>
<feature type="domain" description="Plastocyanin-like" evidence="10">
    <location>
        <begin position="64"/>
        <end position="170"/>
    </location>
</feature>
<evidence type="ECO:0000313" key="13">
    <source>
        <dbReference type="Proteomes" id="UP000035762"/>
    </source>
</evidence>
<evidence type="ECO:0000256" key="2">
    <source>
        <dbReference type="ARBA" id="ARBA00022723"/>
    </source>
</evidence>
<evidence type="ECO:0000313" key="12">
    <source>
        <dbReference type="EMBL" id="SUU85128.1"/>
    </source>
</evidence>
<dbReference type="Proteomes" id="UP000254343">
    <property type="component" value="Unassembled WGS sequence"/>
</dbReference>
<dbReference type="NCBIfam" id="TIGR01409">
    <property type="entry name" value="TAT_signal_seq"/>
    <property type="match status" value="1"/>
</dbReference>
<dbReference type="EMBL" id="UIGB01000001">
    <property type="protein sequence ID" value="SUU85128.1"/>
    <property type="molecule type" value="Genomic_DNA"/>
</dbReference>
<dbReference type="STRING" id="1035.BN961_02620"/>
<evidence type="ECO:0000256" key="7">
    <source>
        <dbReference type="ARBA" id="ARBA00043090"/>
    </source>
</evidence>
<dbReference type="InterPro" id="IPR011707">
    <property type="entry name" value="Cu-oxidase-like_N"/>
</dbReference>
<dbReference type="Proteomes" id="UP000035762">
    <property type="component" value="Unassembled WGS sequence"/>
</dbReference>
<dbReference type="PROSITE" id="PS00080">
    <property type="entry name" value="MULTICOPPER_OXIDASE2"/>
    <property type="match status" value="1"/>
</dbReference>
<dbReference type="Pfam" id="PF07731">
    <property type="entry name" value="Cu-oxidase_2"/>
    <property type="match status" value="1"/>
</dbReference>
<dbReference type="CDD" id="cd04232">
    <property type="entry name" value="CuRO_1_CueO_FtsP"/>
    <property type="match status" value="1"/>
</dbReference>
<evidence type="ECO:0000256" key="3">
    <source>
        <dbReference type="ARBA" id="ARBA00023002"/>
    </source>
</evidence>
<dbReference type="EC" id="1.16.3.4" evidence="4"/>
<proteinExistence type="predicted"/>
<dbReference type="InterPro" id="IPR045087">
    <property type="entry name" value="Cu-oxidase_fam"/>
</dbReference>
<dbReference type="PANTHER" id="PTHR48267:SF1">
    <property type="entry name" value="BILIRUBIN OXIDASE"/>
    <property type="match status" value="1"/>
</dbReference>
<keyword evidence="2" id="KW-0479">Metal-binding</keyword>
<evidence type="ECO:0000313" key="11">
    <source>
        <dbReference type="EMBL" id="CEG09197.1"/>
    </source>
</evidence>
<evidence type="ECO:0000256" key="8">
    <source>
        <dbReference type="ARBA" id="ARBA00048092"/>
    </source>
</evidence>
<dbReference type="SUPFAM" id="SSF49503">
    <property type="entry name" value="Cupredoxins"/>
    <property type="match status" value="3"/>
</dbReference>
<dbReference type="AlphaFoldDB" id="A0A090MSK1"/>
<protein>
    <recommendedName>
        <fullName evidence="5">Multicopper oxidase CueO</fullName>
        <ecNumber evidence="4">1.16.3.4</ecNumber>
    </recommendedName>
    <alternativeName>
        <fullName evidence="6">Copper efflux oxidase</fullName>
    </alternativeName>
    <alternativeName>
        <fullName evidence="7">Cuprous oxidase</fullName>
    </alternativeName>
</protein>
<dbReference type="PROSITE" id="PS51318">
    <property type="entry name" value="TAT"/>
    <property type="match status" value="1"/>
</dbReference>
<dbReference type="InterPro" id="IPR011706">
    <property type="entry name" value="Cu-oxidase_C"/>
</dbReference>
<dbReference type="InterPro" id="IPR019546">
    <property type="entry name" value="TAT_signal_bac_arc"/>
</dbReference>
<dbReference type="CDD" id="cd13890">
    <property type="entry name" value="CuRO_3_CueO_FtsP"/>
    <property type="match status" value="1"/>
</dbReference>
<comment type="catalytic activity">
    <reaction evidence="8">
        <text>4 Cu(+) + O2 + 4 H(+) = 4 Cu(2+) + 2 H2O</text>
        <dbReference type="Rhea" id="RHEA:30083"/>
        <dbReference type="ChEBI" id="CHEBI:15377"/>
        <dbReference type="ChEBI" id="CHEBI:15378"/>
        <dbReference type="ChEBI" id="CHEBI:15379"/>
        <dbReference type="ChEBI" id="CHEBI:29036"/>
        <dbReference type="ChEBI" id="CHEBI:49552"/>
        <dbReference type="EC" id="1.16.3.4"/>
    </reaction>
    <physiologicalReaction direction="left-to-right" evidence="8">
        <dbReference type="Rhea" id="RHEA:30084"/>
    </physiologicalReaction>
</comment>
<dbReference type="OrthoDB" id="9757546at2"/>
<dbReference type="EMBL" id="CCAZ020000001">
    <property type="protein sequence ID" value="CEG09197.1"/>
    <property type="molecule type" value="Genomic_DNA"/>
</dbReference>
<dbReference type="CDD" id="cd13867">
    <property type="entry name" value="CuRO_2_CueO_FtsP"/>
    <property type="match status" value="1"/>
</dbReference>
<organism evidence="11 13">
    <name type="scientific">Afipia felis</name>
    <name type="common">Cat scratch disease bacillus</name>
    <dbReference type="NCBI Taxonomy" id="1035"/>
    <lineage>
        <taxon>Bacteria</taxon>
        <taxon>Pseudomonadati</taxon>
        <taxon>Pseudomonadota</taxon>
        <taxon>Alphaproteobacteria</taxon>
        <taxon>Hyphomicrobiales</taxon>
        <taxon>Nitrobacteraceae</taxon>
        <taxon>Afipia</taxon>
    </lineage>
</organism>
<evidence type="ECO:0000259" key="9">
    <source>
        <dbReference type="Pfam" id="PF07731"/>
    </source>
</evidence>
<accession>A0A090MSK1</accession>
<comment type="subunit">
    <text evidence="1">Monomer.</text>
</comment>
<dbReference type="GO" id="GO:0016491">
    <property type="term" value="F:oxidoreductase activity"/>
    <property type="evidence" value="ECO:0007669"/>
    <property type="project" value="UniProtKB-KW"/>
</dbReference>
<reference evidence="11 13" key="1">
    <citation type="journal article" date="2014" name="Genome Announc.">
        <title>Genome Sequence of Afipia felis Strain 76713, Isolated in Hospital Water Using an Amoeba Co-Culture Procedure.</title>
        <authorList>
            <person name="Benamar S."/>
            <person name="La Scola B."/>
            <person name="Croce O."/>
        </authorList>
    </citation>
    <scope>NUCLEOTIDE SEQUENCE [LARGE SCALE GENOMIC DNA]</scope>
    <source>
        <strain evidence="11 13">76713</strain>
    </source>
</reference>
<dbReference type="InterPro" id="IPR006311">
    <property type="entry name" value="TAT_signal"/>
</dbReference>
<evidence type="ECO:0000256" key="1">
    <source>
        <dbReference type="ARBA" id="ARBA00011245"/>
    </source>
</evidence>
<gene>
    <name evidence="11" type="primary">cueO</name>
    <name evidence="12" type="synonym">cueO_2</name>
    <name evidence="11" type="ORF">BN961_02620</name>
    <name evidence="12" type="ORF">NCTC12722_02337</name>
</gene>